<evidence type="ECO:0000259" key="4">
    <source>
        <dbReference type="Pfam" id="PF00669"/>
    </source>
</evidence>
<dbReference type="PANTHER" id="PTHR42792:SF2">
    <property type="entry name" value="FLAGELLIN"/>
    <property type="match status" value="1"/>
</dbReference>
<dbReference type="Gene3D" id="1.20.1330.10">
    <property type="entry name" value="f41 fragment of flagellin, N-terminal domain"/>
    <property type="match status" value="2"/>
</dbReference>
<dbReference type="Pfam" id="PF00700">
    <property type="entry name" value="Flagellin_C"/>
    <property type="match status" value="1"/>
</dbReference>
<dbReference type="Pfam" id="PF00669">
    <property type="entry name" value="Flagellin_N"/>
    <property type="match status" value="1"/>
</dbReference>
<dbReference type="PANTHER" id="PTHR42792">
    <property type="entry name" value="FLAGELLIN"/>
    <property type="match status" value="1"/>
</dbReference>
<name>A0AA35UY03_9PROT</name>
<dbReference type="GO" id="GO:0005198">
    <property type="term" value="F:structural molecule activity"/>
    <property type="evidence" value="ECO:0007669"/>
    <property type="project" value="UniProtKB-UniRule"/>
</dbReference>
<dbReference type="AlphaFoldDB" id="A0AA35UY03"/>
<sequence length="502" mass="48916">MTLSINTNTAALAALQSLSQTSADLTQTENRVSTGKAVNSASDNPAVYAIAQTMNSQIGALKGVQSGLSFAGQVVNTAAGQATLISNVLSSLSQSITSAETTGYNVGIMNAALSQAMSQINSAASGSTFQGVNLLGGAIGNGVQYTSVSTAMDVNGTLFTQGGYNATATGLGLSNLNVAQSGAEITFGATDKGLGGLAAGDSLAINNIKAGADGKGTGTAADPAVQYQFLASSYAGTGTLSVADKGVTAAQTALATAVGSAGGTTAVVIAADGSLTFTGAKNVTSQTQSDGSVVYSFGSTSDETVTQARDASGNFTYSVSTAFDKNGAATAFTNISLADIGPTGAPANSIASSFTSAVQNAGFGVSQDANTGAVMIAGNNIDAADAGATTSSVTLTSTGAGTPAVQEVSGSASALLTVQAAISKMNTIASGLGAAANQVSQLSTTTSSLSNALTTGVGALTDADLAAESAKLTSLQTKQQLAIQSLSIANSQSSSILSLFRG</sequence>
<evidence type="ECO:0000256" key="1">
    <source>
        <dbReference type="ARBA" id="ARBA00005709"/>
    </source>
</evidence>
<keyword evidence="6" id="KW-0282">Flagellum</keyword>
<dbReference type="InterPro" id="IPR001029">
    <property type="entry name" value="Flagellin_N"/>
</dbReference>
<dbReference type="RefSeq" id="WP_289842496.1">
    <property type="nucleotide sequence ID" value="NZ_CATKSH010000017.1"/>
</dbReference>
<gene>
    <name evidence="6" type="ORF">LMG32879_002383</name>
</gene>
<protein>
    <recommendedName>
        <fullName evidence="3">Flagellin</fullName>
    </recommendedName>
</protein>
<dbReference type="InterPro" id="IPR001492">
    <property type="entry name" value="Flagellin"/>
</dbReference>
<keyword evidence="7" id="KW-1185">Reference proteome</keyword>
<reference evidence="6" key="1">
    <citation type="submission" date="2023-03" db="EMBL/GenBank/DDBJ databases">
        <authorList>
            <person name="Cleenwerck I."/>
        </authorList>
    </citation>
    <scope>NUCLEOTIDE SEQUENCE</scope>
    <source>
        <strain evidence="6">LMG 32879</strain>
    </source>
</reference>
<keyword evidence="2 3" id="KW-0975">Bacterial flagellum</keyword>
<accession>A0AA35UY03</accession>
<proteinExistence type="inferred from homology"/>
<dbReference type="InterPro" id="IPR046358">
    <property type="entry name" value="Flagellin_C"/>
</dbReference>
<feature type="domain" description="Flagellin N-terminal" evidence="4">
    <location>
        <begin position="5"/>
        <end position="137"/>
    </location>
</feature>
<comment type="caution">
    <text evidence="6">The sequence shown here is derived from an EMBL/GenBank/DDBJ whole genome shotgun (WGS) entry which is preliminary data.</text>
</comment>
<keyword evidence="3" id="KW-0964">Secreted</keyword>
<evidence type="ECO:0000313" key="6">
    <source>
        <dbReference type="EMBL" id="CAI9121536.1"/>
    </source>
</evidence>
<comment type="function">
    <text evidence="3">Flagellin is the subunit protein which polymerizes to form the filaments of bacterial flagella.</text>
</comment>
<dbReference type="EMBL" id="CATKSH010000017">
    <property type="protein sequence ID" value="CAI9121536.1"/>
    <property type="molecule type" value="Genomic_DNA"/>
</dbReference>
<organism evidence="6 7">
    <name type="scientific">Brytella acorum</name>
    <dbReference type="NCBI Taxonomy" id="2959299"/>
    <lineage>
        <taxon>Bacteria</taxon>
        <taxon>Pseudomonadati</taxon>
        <taxon>Pseudomonadota</taxon>
        <taxon>Alphaproteobacteria</taxon>
        <taxon>Acetobacterales</taxon>
        <taxon>Acetobacteraceae</taxon>
        <taxon>Brytella</taxon>
    </lineage>
</organism>
<evidence type="ECO:0000259" key="5">
    <source>
        <dbReference type="Pfam" id="PF00700"/>
    </source>
</evidence>
<evidence type="ECO:0000256" key="2">
    <source>
        <dbReference type="ARBA" id="ARBA00023143"/>
    </source>
</evidence>
<comment type="subcellular location">
    <subcellularLocation>
        <location evidence="3">Secreted</location>
    </subcellularLocation>
    <subcellularLocation>
        <location evidence="3">Bacterial flagellum</location>
    </subcellularLocation>
</comment>
<evidence type="ECO:0000313" key="7">
    <source>
        <dbReference type="Proteomes" id="UP001176960"/>
    </source>
</evidence>
<dbReference type="GO" id="GO:0009288">
    <property type="term" value="C:bacterial-type flagellum"/>
    <property type="evidence" value="ECO:0007669"/>
    <property type="project" value="UniProtKB-SubCell"/>
</dbReference>
<dbReference type="SUPFAM" id="SSF64518">
    <property type="entry name" value="Phase 1 flagellin"/>
    <property type="match status" value="1"/>
</dbReference>
<feature type="domain" description="Flagellin C-terminal" evidence="5">
    <location>
        <begin position="418"/>
        <end position="500"/>
    </location>
</feature>
<keyword evidence="6" id="KW-0969">Cilium</keyword>
<dbReference type="GO" id="GO:0005576">
    <property type="term" value="C:extracellular region"/>
    <property type="evidence" value="ECO:0007669"/>
    <property type="project" value="UniProtKB-SubCell"/>
</dbReference>
<comment type="similarity">
    <text evidence="1 3">Belongs to the bacterial flagellin family.</text>
</comment>
<dbReference type="Proteomes" id="UP001176960">
    <property type="component" value="Unassembled WGS sequence"/>
</dbReference>
<evidence type="ECO:0000256" key="3">
    <source>
        <dbReference type="RuleBase" id="RU362073"/>
    </source>
</evidence>
<keyword evidence="6" id="KW-0966">Cell projection</keyword>